<protein>
    <submittedName>
        <fullName evidence="2">Armadillo/beta-catenin-like repeat-containing protein</fullName>
    </submittedName>
</protein>
<name>A0A1I3SEN4_9EURY</name>
<reference evidence="2 3" key="1">
    <citation type="submission" date="2016-10" db="EMBL/GenBank/DDBJ databases">
        <authorList>
            <person name="de Groot N.N."/>
        </authorList>
    </citation>
    <scope>NUCLEOTIDE SEQUENCE [LARGE SCALE GENOMIC DNA]</scope>
    <source>
        <strain evidence="2 3">SP2</strain>
    </source>
</reference>
<dbReference type="InterPro" id="IPR016024">
    <property type="entry name" value="ARM-type_fold"/>
</dbReference>
<dbReference type="OMA" id="EWWPERE"/>
<dbReference type="OrthoDB" id="197870at2157"/>
<dbReference type="EMBL" id="FORO01000040">
    <property type="protein sequence ID" value="SFJ56840.1"/>
    <property type="molecule type" value="Genomic_DNA"/>
</dbReference>
<dbReference type="RefSeq" id="WP_005580446.1">
    <property type="nucleotide sequence ID" value="NZ_FORO01000040.1"/>
</dbReference>
<accession>A0A1I3SEN4</accession>
<dbReference type="InterPro" id="IPR032682">
    <property type="entry name" value="Cnd1_C"/>
</dbReference>
<gene>
    <name evidence="2" type="ORF">SAMN05443661_14018</name>
</gene>
<evidence type="ECO:0000259" key="1">
    <source>
        <dbReference type="Pfam" id="PF12717"/>
    </source>
</evidence>
<dbReference type="InterPro" id="IPR000225">
    <property type="entry name" value="Armadillo"/>
</dbReference>
<dbReference type="AlphaFoldDB" id="A0A1I3SEN4"/>
<sequence>MYVLAFDRDWTVDVNPHPSREAVPIEWVRYWAYETEHEVWAIGNQDLVDEADIPGTVESIRRRDGDIDALGDRNEFGNYEWWPEREARLRILAELFPDADEYVVVDDLDLSHVDGWDHYHAWDFVELVRDGKIELSIPSSDDLVPDGGFESADEVRDILADGYVFEFTYRTEEETKTHLVTHFEPERPSMKPLKGPPAFWFETVGNEEKFSVRLPDIESVHPVPYERLADPFLGAAFAAVRSQLEEDAETVDGETLREMLSDSVSNPARVEQREALRLAMSTLQHREAERELAIEAVFEVIADEPSTLDRKALRTVWESTKDEPAVLEEYVPELASYASQESPCQPAATRCLMEIAEANPGSVLEAVPAVETAVTSGSGMTQSYAVYTFSSVAEEYPEEVFPAVPALITALQSDDDTTQTNALAALGKIASNYPDAAEPIVDELVVLLDAEAKSVRNNAVGLLGDLAQEHPDIVIEHADRIAARLEDNNVQARVNASLALLQAGEADPSAIRAQQDQLESALEDPSPEVRANACSLIGNANVPVPIEELKELEANDMNDTVRERAAWTITRVN</sequence>
<dbReference type="SUPFAM" id="SSF48371">
    <property type="entry name" value="ARM repeat"/>
    <property type="match status" value="1"/>
</dbReference>
<dbReference type="GeneID" id="14208522"/>
<evidence type="ECO:0000313" key="2">
    <source>
        <dbReference type="EMBL" id="SFJ56840.1"/>
    </source>
</evidence>
<evidence type="ECO:0000313" key="3">
    <source>
        <dbReference type="Proteomes" id="UP000182829"/>
    </source>
</evidence>
<dbReference type="Proteomes" id="UP000182829">
    <property type="component" value="Unassembled WGS sequence"/>
</dbReference>
<dbReference type="InterPro" id="IPR011989">
    <property type="entry name" value="ARM-like"/>
</dbReference>
<feature type="domain" description="Condensin complex subunit 1 C-terminal" evidence="1">
    <location>
        <begin position="455"/>
        <end position="537"/>
    </location>
</feature>
<dbReference type="Gene3D" id="1.25.10.10">
    <property type="entry name" value="Leucine-rich Repeat Variant"/>
    <property type="match status" value="2"/>
</dbReference>
<dbReference type="Pfam" id="PF00514">
    <property type="entry name" value="Arm"/>
    <property type="match status" value="1"/>
</dbReference>
<dbReference type="Pfam" id="PF12717">
    <property type="entry name" value="Cnd1"/>
    <property type="match status" value="1"/>
</dbReference>
<organism evidence="2 3">
    <name type="scientific">Natronobacterium gregoryi</name>
    <dbReference type="NCBI Taxonomy" id="44930"/>
    <lineage>
        <taxon>Archaea</taxon>
        <taxon>Methanobacteriati</taxon>
        <taxon>Methanobacteriota</taxon>
        <taxon>Stenosarchaea group</taxon>
        <taxon>Halobacteria</taxon>
        <taxon>Halobacteriales</taxon>
        <taxon>Natrialbaceae</taxon>
        <taxon>Natronobacterium</taxon>
    </lineage>
</organism>
<proteinExistence type="predicted"/>